<dbReference type="PANTHER" id="PTHR43520">
    <property type="entry name" value="ATP7, ISOFORM B"/>
    <property type="match status" value="1"/>
</dbReference>
<dbReference type="InterPro" id="IPR006121">
    <property type="entry name" value="HMA_dom"/>
</dbReference>
<comment type="catalytic activity">
    <reaction evidence="16">
        <text>Cu(2+)(in) + ATP + H2O = Cu(2+)(out) + ADP + phosphate + H(+)</text>
        <dbReference type="Rhea" id="RHEA:10376"/>
        <dbReference type="ChEBI" id="CHEBI:15377"/>
        <dbReference type="ChEBI" id="CHEBI:15378"/>
        <dbReference type="ChEBI" id="CHEBI:29036"/>
        <dbReference type="ChEBI" id="CHEBI:30616"/>
        <dbReference type="ChEBI" id="CHEBI:43474"/>
        <dbReference type="ChEBI" id="CHEBI:456216"/>
        <dbReference type="EC" id="7.2.2.9"/>
    </reaction>
</comment>
<evidence type="ECO:0000259" key="18">
    <source>
        <dbReference type="PROSITE" id="PS50846"/>
    </source>
</evidence>
<evidence type="ECO:0000313" key="20">
    <source>
        <dbReference type="Proteomes" id="UP000256424"/>
    </source>
</evidence>
<evidence type="ECO:0000256" key="4">
    <source>
        <dbReference type="ARBA" id="ARBA00022475"/>
    </source>
</evidence>
<feature type="domain" description="HMA" evidence="18">
    <location>
        <begin position="42"/>
        <end position="108"/>
    </location>
</feature>
<sequence>MRFSTDSHHNNIQQNRLAPVHNKPLYIKTQNHNVEAEDSAIQLLRLQIKGMSCASCSASIERALRKQQGILEANIFILTHSGIVKFNSLQCSVQHIMESIKQLGFEAIIDSDINSSTLSNQAHNSPLASAIPTNITQNGNPASLHSSPNPSVLLTDSSTQNISLFNKIHCFIENRLLTNKRRLLLSLILSAAILYISMLHEMLHLPLPAWLYNNFYNGMAQLIITLIVMHLGRTFYFRGIRALISLRPNMDSLISIGSLAGFFYSLYSLLQFGVITQEHLANWHLYFESVCVILSFVMLGKYIEENAKSLATQNATKLLERNTKFAQKILNPEIVDSMQASTASNQAIQIQEVLVDTLQIGDYIQILPQSFIPIDSLLYSPNASIDESMLSGESLPVNKEKDSLLFAGTLNTDTMIIARVTQLAKDSTINKMQMLIKQTYESKMRIALLADRISAFFVPIVIILAILSGIFWFFYADTQTALLYFSSTLLISCPCALGLATPMATLFANARANKKGVFFKSSQSLENLSKIDYIIFDKTGTLTDGNLQLHSINLIDTQSCHTKEELLKICASIETGSNHLIAKAIVQAGKGFELYKNKRTTILANAGLESTLEIDSKQRHFVIGNAKILKEKANITIMEKSQENLLTIHLAEKKQDGYQLLGNLVLQETLKQDAKETIDKLTKAGFVCEILSGDTASNVASIANLLGIKHCAECLPEDKMRYIHSLQNEGHKIMMVGDGINDAIAIAKADVSVAMASGHEVSIEYSDIIYFHKHLLGLVEILQLGKATLNNITQNLGFAFLYNSICIPIAMGIFSGFGIILNPMIASIAMSLSSISVVGNASRLYAMQKAQAL</sequence>
<proteinExistence type="inferred from homology"/>
<reference evidence="19 20" key="1">
    <citation type="submission" date="2018-04" db="EMBL/GenBank/DDBJ databases">
        <title>Novel Campyloabacter and Helicobacter Species and Strains.</title>
        <authorList>
            <person name="Mannion A.J."/>
            <person name="Shen Z."/>
            <person name="Fox J.G."/>
        </authorList>
    </citation>
    <scope>NUCLEOTIDE SEQUENCE [LARGE SCALE GENOMIC DNA]</scope>
    <source>
        <strain evidence="19 20">MIT 97-5075</strain>
    </source>
</reference>
<dbReference type="InterPro" id="IPR027256">
    <property type="entry name" value="P-typ_ATPase_IB"/>
</dbReference>
<evidence type="ECO:0000256" key="16">
    <source>
        <dbReference type="ARBA" id="ARBA00047424"/>
    </source>
</evidence>
<feature type="transmembrane region" description="Helical" evidence="17">
    <location>
        <begin position="453"/>
        <end position="475"/>
    </location>
</feature>
<dbReference type="GO" id="GO:0005507">
    <property type="term" value="F:copper ion binding"/>
    <property type="evidence" value="ECO:0007669"/>
    <property type="project" value="TreeGrafter"/>
</dbReference>
<feature type="transmembrane region" description="Helical" evidence="17">
    <location>
        <begin position="481"/>
        <end position="508"/>
    </location>
</feature>
<dbReference type="EMBL" id="NXLW01000011">
    <property type="protein sequence ID" value="RDU71576.1"/>
    <property type="molecule type" value="Genomic_DNA"/>
</dbReference>
<evidence type="ECO:0000256" key="7">
    <source>
        <dbReference type="ARBA" id="ARBA00022723"/>
    </source>
</evidence>
<name>A0A3D8J2X8_9HELI</name>
<dbReference type="GO" id="GO:0005524">
    <property type="term" value="F:ATP binding"/>
    <property type="evidence" value="ECO:0007669"/>
    <property type="project" value="UniProtKB-UniRule"/>
</dbReference>
<keyword evidence="5" id="KW-0597">Phosphoprotein</keyword>
<dbReference type="Pfam" id="PF00122">
    <property type="entry name" value="E1-E2_ATPase"/>
    <property type="match status" value="1"/>
</dbReference>
<keyword evidence="6 17" id="KW-0812">Transmembrane</keyword>
<dbReference type="PROSITE" id="PS01229">
    <property type="entry name" value="COF_2"/>
    <property type="match status" value="1"/>
</dbReference>
<dbReference type="GO" id="GO:0012505">
    <property type="term" value="C:endomembrane system"/>
    <property type="evidence" value="ECO:0007669"/>
    <property type="project" value="UniProtKB-SubCell"/>
</dbReference>
<feature type="transmembrane region" description="Helical" evidence="17">
    <location>
        <begin position="253"/>
        <end position="275"/>
    </location>
</feature>
<evidence type="ECO:0000256" key="2">
    <source>
        <dbReference type="ARBA" id="ARBA00004236"/>
    </source>
</evidence>
<dbReference type="InterPro" id="IPR023299">
    <property type="entry name" value="ATPase_P-typ_cyto_dom_N"/>
</dbReference>
<evidence type="ECO:0000256" key="10">
    <source>
        <dbReference type="ARBA" id="ARBA00022967"/>
    </source>
</evidence>
<organism evidence="19 20">
    <name type="scientific">Helicobacter aurati</name>
    <dbReference type="NCBI Taxonomy" id="137778"/>
    <lineage>
        <taxon>Bacteria</taxon>
        <taxon>Pseudomonadati</taxon>
        <taxon>Campylobacterota</taxon>
        <taxon>Epsilonproteobacteria</taxon>
        <taxon>Campylobacterales</taxon>
        <taxon>Helicobacteraceae</taxon>
        <taxon>Helicobacter</taxon>
    </lineage>
</organism>
<dbReference type="FunFam" id="3.30.70.100:FF:000001">
    <property type="entry name" value="ATPase copper transporting beta"/>
    <property type="match status" value="1"/>
</dbReference>
<dbReference type="InterPro" id="IPR044492">
    <property type="entry name" value="P_typ_ATPase_HD_dom"/>
</dbReference>
<dbReference type="Pfam" id="PF00702">
    <property type="entry name" value="Hydrolase"/>
    <property type="match status" value="1"/>
</dbReference>
<evidence type="ECO:0000256" key="12">
    <source>
        <dbReference type="ARBA" id="ARBA00023136"/>
    </source>
</evidence>
<dbReference type="PRINTS" id="PR00119">
    <property type="entry name" value="CATATPASE"/>
</dbReference>
<feature type="transmembrane region" description="Helical" evidence="17">
    <location>
        <begin position="825"/>
        <end position="846"/>
    </location>
</feature>
<dbReference type="SFLD" id="SFLDS00003">
    <property type="entry name" value="Haloacid_Dehalogenase"/>
    <property type="match status" value="1"/>
</dbReference>
<evidence type="ECO:0000256" key="8">
    <source>
        <dbReference type="ARBA" id="ARBA00022741"/>
    </source>
</evidence>
<evidence type="ECO:0000256" key="17">
    <source>
        <dbReference type="RuleBase" id="RU362081"/>
    </source>
</evidence>
<feature type="transmembrane region" description="Helical" evidence="17">
    <location>
        <begin position="796"/>
        <end position="819"/>
    </location>
</feature>
<dbReference type="NCBIfam" id="TIGR01494">
    <property type="entry name" value="ATPase_P-type"/>
    <property type="match status" value="1"/>
</dbReference>
<dbReference type="InterPro" id="IPR036163">
    <property type="entry name" value="HMA_dom_sf"/>
</dbReference>
<evidence type="ECO:0000256" key="9">
    <source>
        <dbReference type="ARBA" id="ARBA00022840"/>
    </source>
</evidence>
<evidence type="ECO:0000256" key="14">
    <source>
        <dbReference type="ARBA" id="ARBA00038904"/>
    </source>
</evidence>
<dbReference type="PROSITE" id="PS50846">
    <property type="entry name" value="HMA_2"/>
    <property type="match status" value="1"/>
</dbReference>
<dbReference type="InterPro" id="IPR059000">
    <property type="entry name" value="ATPase_P-type_domA"/>
</dbReference>
<dbReference type="SUPFAM" id="SSF81660">
    <property type="entry name" value="Metal cation-transporting ATPase, ATP-binding domain N"/>
    <property type="match status" value="1"/>
</dbReference>
<dbReference type="OrthoDB" id="2490525at2"/>
<evidence type="ECO:0000256" key="13">
    <source>
        <dbReference type="ARBA" id="ARBA00037143"/>
    </source>
</evidence>
<comment type="subcellular location">
    <subcellularLocation>
        <location evidence="2 17">Cell membrane</location>
    </subcellularLocation>
    <subcellularLocation>
        <location evidence="1">Endomembrane system</location>
        <topology evidence="1">Multi-pass membrane protein</topology>
    </subcellularLocation>
</comment>
<evidence type="ECO:0000256" key="6">
    <source>
        <dbReference type="ARBA" id="ARBA00022692"/>
    </source>
</evidence>
<dbReference type="GO" id="GO:0055070">
    <property type="term" value="P:copper ion homeostasis"/>
    <property type="evidence" value="ECO:0007669"/>
    <property type="project" value="TreeGrafter"/>
</dbReference>
<evidence type="ECO:0000313" key="19">
    <source>
        <dbReference type="EMBL" id="RDU71576.1"/>
    </source>
</evidence>
<dbReference type="InterPro" id="IPR018303">
    <property type="entry name" value="ATPase_P-typ_P_site"/>
</dbReference>
<dbReference type="PROSITE" id="PS00154">
    <property type="entry name" value="ATPASE_E1_E2"/>
    <property type="match status" value="1"/>
</dbReference>
<keyword evidence="9 17" id="KW-0067">ATP-binding</keyword>
<keyword evidence="20" id="KW-1185">Reference proteome</keyword>
<evidence type="ECO:0000256" key="3">
    <source>
        <dbReference type="ARBA" id="ARBA00006024"/>
    </source>
</evidence>
<dbReference type="Gene3D" id="3.40.1110.10">
    <property type="entry name" value="Calcium-transporting ATPase, cytoplasmic domain N"/>
    <property type="match status" value="1"/>
</dbReference>
<evidence type="ECO:0000256" key="1">
    <source>
        <dbReference type="ARBA" id="ARBA00004127"/>
    </source>
</evidence>
<dbReference type="RefSeq" id="WP_104763299.1">
    <property type="nucleotide sequence ID" value="NZ_FZPM01000018.1"/>
</dbReference>
<dbReference type="SUPFAM" id="SSF81653">
    <property type="entry name" value="Calcium ATPase, transduction domain A"/>
    <property type="match status" value="1"/>
</dbReference>
<protein>
    <recommendedName>
        <fullName evidence="15">Copper-transporting ATPase</fullName>
        <ecNumber evidence="14">7.2.2.9</ecNumber>
    </recommendedName>
</protein>
<dbReference type="NCBIfam" id="TIGR01511">
    <property type="entry name" value="ATPase-IB1_Cu"/>
    <property type="match status" value="1"/>
</dbReference>
<feature type="transmembrane region" description="Helical" evidence="17">
    <location>
        <begin position="215"/>
        <end position="232"/>
    </location>
</feature>
<dbReference type="SUPFAM" id="SSF55008">
    <property type="entry name" value="HMA, heavy metal-associated domain"/>
    <property type="match status" value="1"/>
</dbReference>
<evidence type="ECO:0000256" key="5">
    <source>
        <dbReference type="ARBA" id="ARBA00022553"/>
    </source>
</evidence>
<dbReference type="InterPro" id="IPR023298">
    <property type="entry name" value="ATPase_P-typ_TM_dom_sf"/>
</dbReference>
<dbReference type="SUPFAM" id="SSF81665">
    <property type="entry name" value="Calcium ATPase, transmembrane domain M"/>
    <property type="match status" value="1"/>
</dbReference>
<comment type="function">
    <text evidence="13">Probably involved in copper export.</text>
</comment>
<dbReference type="NCBIfam" id="TIGR01525">
    <property type="entry name" value="ATPase-IB_hvy"/>
    <property type="match status" value="1"/>
</dbReference>
<dbReference type="AlphaFoldDB" id="A0A3D8J2X8"/>
<dbReference type="SFLD" id="SFLDG00002">
    <property type="entry name" value="C1.7:_P-type_atpase_like"/>
    <property type="match status" value="1"/>
</dbReference>
<keyword evidence="7 17" id="KW-0479">Metal-binding</keyword>
<dbReference type="GO" id="GO:0005886">
    <property type="term" value="C:plasma membrane"/>
    <property type="evidence" value="ECO:0007669"/>
    <property type="project" value="UniProtKB-SubCell"/>
</dbReference>
<accession>A0A3D8J2X8</accession>
<dbReference type="PANTHER" id="PTHR43520:SF8">
    <property type="entry name" value="P-TYPE CU(+) TRANSPORTER"/>
    <property type="match status" value="1"/>
</dbReference>
<dbReference type="SFLD" id="SFLDF00027">
    <property type="entry name" value="p-type_atpase"/>
    <property type="match status" value="1"/>
</dbReference>
<dbReference type="Gene3D" id="2.70.150.10">
    <property type="entry name" value="Calcium-transporting ATPase, cytoplasmic transduction domain A"/>
    <property type="match status" value="1"/>
</dbReference>
<dbReference type="Gene3D" id="3.40.50.1000">
    <property type="entry name" value="HAD superfamily/HAD-like"/>
    <property type="match status" value="1"/>
</dbReference>
<dbReference type="GO" id="GO:0043682">
    <property type="term" value="F:P-type divalent copper transporter activity"/>
    <property type="evidence" value="ECO:0007669"/>
    <property type="project" value="UniProtKB-EC"/>
</dbReference>
<feature type="transmembrane region" description="Helical" evidence="17">
    <location>
        <begin position="281"/>
        <end position="299"/>
    </location>
</feature>
<dbReference type="EC" id="7.2.2.9" evidence="14"/>
<comment type="similarity">
    <text evidence="3 17">Belongs to the cation transport ATPase (P-type) (TC 3.A.3) family. Type IB subfamily.</text>
</comment>
<dbReference type="CDD" id="cd00371">
    <property type="entry name" value="HMA"/>
    <property type="match status" value="1"/>
</dbReference>
<dbReference type="Proteomes" id="UP000256424">
    <property type="component" value="Unassembled WGS sequence"/>
</dbReference>
<keyword evidence="10" id="KW-1278">Translocase</keyword>
<dbReference type="InterPro" id="IPR001757">
    <property type="entry name" value="P_typ_ATPase"/>
</dbReference>
<dbReference type="Gene3D" id="3.30.70.100">
    <property type="match status" value="1"/>
</dbReference>
<dbReference type="InterPro" id="IPR036412">
    <property type="entry name" value="HAD-like_sf"/>
</dbReference>
<evidence type="ECO:0000256" key="15">
    <source>
        <dbReference type="ARBA" id="ARBA00040690"/>
    </source>
</evidence>
<dbReference type="SUPFAM" id="SSF56784">
    <property type="entry name" value="HAD-like"/>
    <property type="match status" value="1"/>
</dbReference>
<keyword evidence="8 17" id="KW-0547">Nucleotide-binding</keyword>
<feature type="transmembrane region" description="Helical" evidence="17">
    <location>
        <begin position="183"/>
        <end position="203"/>
    </location>
</feature>
<evidence type="ECO:0000256" key="11">
    <source>
        <dbReference type="ARBA" id="ARBA00022989"/>
    </source>
</evidence>
<dbReference type="InterPro" id="IPR008250">
    <property type="entry name" value="ATPase_P-typ_transduc_dom_A_sf"/>
</dbReference>
<keyword evidence="4 17" id="KW-1003">Cell membrane</keyword>
<gene>
    <name evidence="19" type="ORF">CQA66_06355</name>
</gene>
<dbReference type="Pfam" id="PF00403">
    <property type="entry name" value="HMA"/>
    <property type="match status" value="1"/>
</dbReference>
<keyword evidence="11 17" id="KW-1133">Transmembrane helix</keyword>
<dbReference type="GO" id="GO:0016887">
    <property type="term" value="F:ATP hydrolysis activity"/>
    <property type="evidence" value="ECO:0007669"/>
    <property type="project" value="InterPro"/>
</dbReference>
<keyword evidence="12 17" id="KW-0472">Membrane</keyword>
<dbReference type="InterPro" id="IPR023214">
    <property type="entry name" value="HAD_sf"/>
</dbReference>
<comment type="caution">
    <text evidence="19">The sequence shown here is derived from an EMBL/GenBank/DDBJ whole genome shotgun (WGS) entry which is preliminary data.</text>
</comment>